<sequence>MEIYVVKQGDTLQSIADKFGFSVQKLIQDNGLEETDYLIIGQTLVIAHPQQVYTIKQGDTLLDIANKFNVSIIQILANNPELSDREYIYPGDTIIISYNTDKGKIITHGNTDPNINKDILRKTLPYLTYLSVLNFTATKEGEIITYYDDNEVIQIAKDYGVAPLMMLTTATLQGEANILTTFDILLNEDFQNRIIDNILRIIETKGYYGINISFQYINISNLHFYENYLTKITNRLSEEGYQVFLNVNPNVSLVNNEVFFEKVDYTRLNQSAQNIIFTTYEWAERIMAPSPISSFYSMENFINYILNYIPPDKIIIGIATIGYDWELPYAPKISNVNSLSFEGVIDLARSAGAVINYDEVSQTPYFRYTFGNNLEHVVWYINSRSINATMELVSKYNLSGISVWNIRVFNPQLWLIISSQYEIEKILY</sequence>
<dbReference type="InterPro" id="IPR029070">
    <property type="entry name" value="Chitinase_insertion_sf"/>
</dbReference>
<dbReference type="Gene3D" id="3.10.350.10">
    <property type="entry name" value="LysM domain"/>
    <property type="match status" value="2"/>
</dbReference>
<dbReference type="CDD" id="cd00118">
    <property type="entry name" value="LysM"/>
    <property type="match status" value="2"/>
</dbReference>
<dbReference type="SMART" id="SM00257">
    <property type="entry name" value="LysM"/>
    <property type="match status" value="2"/>
</dbReference>
<dbReference type="GO" id="GO:0005975">
    <property type="term" value="P:carbohydrate metabolic process"/>
    <property type="evidence" value="ECO:0007669"/>
    <property type="project" value="InterPro"/>
</dbReference>
<dbReference type="GO" id="GO:0070492">
    <property type="term" value="F:oligosaccharide binding"/>
    <property type="evidence" value="ECO:0007669"/>
    <property type="project" value="TreeGrafter"/>
</dbReference>
<keyword evidence="1" id="KW-0378">Hydrolase</keyword>
<dbReference type="Gene3D" id="3.10.50.10">
    <property type="match status" value="1"/>
</dbReference>
<dbReference type="InterPro" id="IPR036779">
    <property type="entry name" value="LysM_dom_sf"/>
</dbReference>
<dbReference type="InterPro" id="IPR011583">
    <property type="entry name" value="Chitinase_II/V-like_cat"/>
</dbReference>
<dbReference type="InterPro" id="IPR017853">
    <property type="entry name" value="GH"/>
</dbReference>
<dbReference type="InterPro" id="IPR018392">
    <property type="entry name" value="LysM"/>
</dbReference>
<feature type="domain" description="LysM" evidence="2">
    <location>
        <begin position="2"/>
        <end position="46"/>
    </location>
</feature>
<dbReference type="PANTHER" id="PTHR46066">
    <property type="entry name" value="CHITINASE DOMAIN-CONTAINING PROTEIN 1 FAMILY MEMBER"/>
    <property type="match status" value="1"/>
</dbReference>
<dbReference type="PROSITE" id="PS51782">
    <property type="entry name" value="LYSM"/>
    <property type="match status" value="2"/>
</dbReference>
<dbReference type="RefSeq" id="WP_092559473.1">
    <property type="nucleotide sequence ID" value="NZ_FOYZ01000003.1"/>
</dbReference>
<evidence type="ECO:0000259" key="2">
    <source>
        <dbReference type="PROSITE" id="PS51782"/>
    </source>
</evidence>
<dbReference type="EMBL" id="FOYZ01000003">
    <property type="protein sequence ID" value="SFR67417.1"/>
    <property type="molecule type" value="Genomic_DNA"/>
</dbReference>
<dbReference type="Proteomes" id="UP000199659">
    <property type="component" value="Unassembled WGS sequence"/>
</dbReference>
<evidence type="ECO:0000313" key="4">
    <source>
        <dbReference type="EMBL" id="SFR67417.1"/>
    </source>
</evidence>
<dbReference type="AlphaFoldDB" id="A0A1I6IKX1"/>
<dbReference type="GO" id="GO:0008061">
    <property type="term" value="F:chitin binding"/>
    <property type="evidence" value="ECO:0007669"/>
    <property type="project" value="InterPro"/>
</dbReference>
<organism evidence="4 5">
    <name type="scientific">Anaeromicropila populeti</name>
    <dbReference type="NCBI Taxonomy" id="37658"/>
    <lineage>
        <taxon>Bacteria</taxon>
        <taxon>Bacillati</taxon>
        <taxon>Bacillota</taxon>
        <taxon>Clostridia</taxon>
        <taxon>Lachnospirales</taxon>
        <taxon>Lachnospiraceae</taxon>
        <taxon>Anaeromicropila</taxon>
    </lineage>
</organism>
<dbReference type="Pfam" id="PF00704">
    <property type="entry name" value="Glyco_hydro_18"/>
    <property type="match status" value="1"/>
</dbReference>
<dbReference type="Gene3D" id="3.20.20.80">
    <property type="entry name" value="Glycosidases"/>
    <property type="match status" value="1"/>
</dbReference>
<evidence type="ECO:0000256" key="1">
    <source>
        <dbReference type="ARBA" id="ARBA00023295"/>
    </source>
</evidence>
<protein>
    <submittedName>
        <fullName evidence="4">Spore germination protein</fullName>
    </submittedName>
</protein>
<evidence type="ECO:0000313" key="5">
    <source>
        <dbReference type="Proteomes" id="UP000199659"/>
    </source>
</evidence>
<reference evidence="4 5" key="1">
    <citation type="submission" date="2016-10" db="EMBL/GenBank/DDBJ databases">
        <authorList>
            <person name="de Groot N.N."/>
        </authorList>
    </citation>
    <scope>NUCLEOTIDE SEQUENCE [LARGE SCALE GENOMIC DNA]</scope>
    <source>
        <strain evidence="4 5">743A</strain>
    </source>
</reference>
<dbReference type="GO" id="GO:0012505">
    <property type="term" value="C:endomembrane system"/>
    <property type="evidence" value="ECO:0007669"/>
    <property type="project" value="TreeGrafter"/>
</dbReference>
<name>A0A1I6IKX1_9FIRM</name>
<dbReference type="SUPFAM" id="SSF54106">
    <property type="entry name" value="LysM domain"/>
    <property type="match status" value="2"/>
</dbReference>
<proteinExistence type="predicted"/>
<dbReference type="PROSITE" id="PS51910">
    <property type="entry name" value="GH18_2"/>
    <property type="match status" value="1"/>
</dbReference>
<dbReference type="GO" id="GO:0016798">
    <property type="term" value="F:hydrolase activity, acting on glycosyl bonds"/>
    <property type="evidence" value="ECO:0007669"/>
    <property type="project" value="UniProtKB-KW"/>
</dbReference>
<keyword evidence="1" id="KW-0326">Glycosidase</keyword>
<dbReference type="SMART" id="SM00636">
    <property type="entry name" value="Glyco_18"/>
    <property type="match status" value="1"/>
</dbReference>
<dbReference type="OrthoDB" id="9769314at2"/>
<dbReference type="PANTHER" id="PTHR46066:SF2">
    <property type="entry name" value="CHITINASE DOMAIN-CONTAINING PROTEIN 1"/>
    <property type="match status" value="1"/>
</dbReference>
<gene>
    <name evidence="4" type="ORF">SAMN05661086_00859</name>
</gene>
<feature type="domain" description="LysM" evidence="2">
    <location>
        <begin position="51"/>
        <end position="96"/>
    </location>
</feature>
<feature type="domain" description="GH18" evidence="3">
    <location>
        <begin position="93"/>
        <end position="428"/>
    </location>
</feature>
<dbReference type="InterPro" id="IPR001223">
    <property type="entry name" value="Glyco_hydro18_cat"/>
</dbReference>
<dbReference type="STRING" id="37658.SAMN05661086_00859"/>
<accession>A0A1I6IKX1</accession>
<keyword evidence="5" id="KW-1185">Reference proteome</keyword>
<dbReference type="Pfam" id="PF01476">
    <property type="entry name" value="LysM"/>
    <property type="match status" value="2"/>
</dbReference>
<dbReference type="SUPFAM" id="SSF51445">
    <property type="entry name" value="(Trans)glycosidases"/>
    <property type="match status" value="1"/>
</dbReference>
<evidence type="ECO:0000259" key="3">
    <source>
        <dbReference type="PROSITE" id="PS51910"/>
    </source>
</evidence>